<keyword evidence="2" id="KW-1185">Reference proteome</keyword>
<reference evidence="2" key="1">
    <citation type="journal article" date="2024" name="Proc. Natl. Acad. Sci. U.S.A.">
        <title>Extraordinary preservation of gene collinearity over three hundred million years revealed in homosporous lycophytes.</title>
        <authorList>
            <person name="Li C."/>
            <person name="Wickell D."/>
            <person name="Kuo L.Y."/>
            <person name="Chen X."/>
            <person name="Nie B."/>
            <person name="Liao X."/>
            <person name="Peng D."/>
            <person name="Ji J."/>
            <person name="Jenkins J."/>
            <person name="Williams M."/>
            <person name="Shu S."/>
            <person name="Plott C."/>
            <person name="Barry K."/>
            <person name="Rajasekar S."/>
            <person name="Grimwood J."/>
            <person name="Han X."/>
            <person name="Sun S."/>
            <person name="Hou Z."/>
            <person name="He W."/>
            <person name="Dai G."/>
            <person name="Sun C."/>
            <person name="Schmutz J."/>
            <person name="Leebens-Mack J.H."/>
            <person name="Li F.W."/>
            <person name="Wang L."/>
        </authorList>
    </citation>
    <scope>NUCLEOTIDE SEQUENCE [LARGE SCALE GENOMIC DNA]</scope>
    <source>
        <strain evidence="2">cv. PW_Plant_1</strain>
    </source>
</reference>
<proteinExistence type="predicted"/>
<comment type="caution">
    <text evidence="1">The sequence shown here is derived from an EMBL/GenBank/DDBJ whole genome shotgun (WGS) entry which is preliminary data.</text>
</comment>
<gene>
    <name evidence="1" type="ORF">O6H91_22G005900</name>
</gene>
<organism evidence="1 2">
    <name type="scientific">Diphasiastrum complanatum</name>
    <name type="common">Issler's clubmoss</name>
    <name type="synonym">Lycopodium complanatum</name>
    <dbReference type="NCBI Taxonomy" id="34168"/>
    <lineage>
        <taxon>Eukaryota</taxon>
        <taxon>Viridiplantae</taxon>
        <taxon>Streptophyta</taxon>
        <taxon>Embryophyta</taxon>
        <taxon>Tracheophyta</taxon>
        <taxon>Lycopodiopsida</taxon>
        <taxon>Lycopodiales</taxon>
        <taxon>Lycopodiaceae</taxon>
        <taxon>Lycopodioideae</taxon>
        <taxon>Diphasiastrum</taxon>
    </lineage>
</organism>
<accession>A0ACC2ACH2</accession>
<name>A0ACC2ACH2_DIPCM</name>
<evidence type="ECO:0000313" key="1">
    <source>
        <dbReference type="EMBL" id="KAJ7515213.1"/>
    </source>
</evidence>
<dbReference type="Proteomes" id="UP001162992">
    <property type="component" value="Chromosome 22"/>
</dbReference>
<sequence length="113" mass="13367">MSSASILINLIAFETLIFQISNFIQKRVNVWLCLPSIHCKIKPTYEFKLHYLITVIYFDGFIFFVHVDSCKLYHAFMKQSFPLALLNRCNIFQLFGRKDIQHKFLFLCNKAPL</sequence>
<protein>
    <submittedName>
        <fullName evidence="1">Uncharacterized protein</fullName>
    </submittedName>
</protein>
<evidence type="ECO:0000313" key="2">
    <source>
        <dbReference type="Proteomes" id="UP001162992"/>
    </source>
</evidence>
<dbReference type="EMBL" id="CM055113">
    <property type="protein sequence ID" value="KAJ7515213.1"/>
    <property type="molecule type" value="Genomic_DNA"/>
</dbReference>